<name>A0ABV6BQM9_9FLAO</name>
<dbReference type="RefSeq" id="WP_379685991.1">
    <property type="nucleotide sequence ID" value="NZ_JBHLYW010000007.1"/>
</dbReference>
<dbReference type="Proteomes" id="UP001589734">
    <property type="component" value="Unassembled WGS sequence"/>
</dbReference>
<protein>
    <recommendedName>
        <fullName evidence="3">Lipocalin-like domain-containing protein</fullName>
    </recommendedName>
</protein>
<gene>
    <name evidence="1" type="ORF">ACFFLS_07905</name>
</gene>
<evidence type="ECO:0000313" key="2">
    <source>
        <dbReference type="Proteomes" id="UP001589734"/>
    </source>
</evidence>
<dbReference type="PROSITE" id="PS51257">
    <property type="entry name" value="PROKAR_LIPOPROTEIN"/>
    <property type="match status" value="1"/>
</dbReference>
<dbReference type="EMBL" id="JBHLYW010000007">
    <property type="protein sequence ID" value="MFC0076961.1"/>
    <property type="molecule type" value="Genomic_DNA"/>
</dbReference>
<proteinExistence type="predicted"/>
<accession>A0ABV6BQM9</accession>
<evidence type="ECO:0008006" key="3">
    <source>
        <dbReference type="Google" id="ProtNLM"/>
    </source>
</evidence>
<comment type="caution">
    <text evidence="1">The sequence shown here is derived from an EMBL/GenBank/DDBJ whole genome shotgun (WGS) entry which is preliminary data.</text>
</comment>
<sequence>MKNKIFFLIASLTILISCKNENEKQKKTVTNVEKTTEKGKQLNVNDIIGKWIEPHNAENMNITFDKNGQFIFNTIDNKDNTIIYRGKYKLKGETVILTYQDGSEYVFSYVKDEGMQEYCLASLDYNMVKQDEGVEVNSRYSNLVLNIENENNLLINSVEIDKVYDFKVKEYKVKIIVLSSGGATDFGAYRKTYLVFDNGHEMPRRYALFCIGNFGTLEKVIQIKPDVLKLEGKLFRENDKNEQICNNCNIEADIDISNLIQQEEERDKLNDESEGNVNSQIKVSINTVP</sequence>
<evidence type="ECO:0000313" key="1">
    <source>
        <dbReference type="EMBL" id="MFC0076961.1"/>
    </source>
</evidence>
<organism evidence="1 2">
    <name type="scientific">Flavobacterium procerum</name>
    <dbReference type="NCBI Taxonomy" id="1455569"/>
    <lineage>
        <taxon>Bacteria</taxon>
        <taxon>Pseudomonadati</taxon>
        <taxon>Bacteroidota</taxon>
        <taxon>Flavobacteriia</taxon>
        <taxon>Flavobacteriales</taxon>
        <taxon>Flavobacteriaceae</taxon>
        <taxon>Flavobacterium</taxon>
    </lineage>
</organism>
<reference evidence="1 2" key="1">
    <citation type="submission" date="2024-09" db="EMBL/GenBank/DDBJ databases">
        <authorList>
            <person name="Sun Q."/>
            <person name="Mori K."/>
        </authorList>
    </citation>
    <scope>NUCLEOTIDE SEQUENCE [LARGE SCALE GENOMIC DNA]</scope>
    <source>
        <strain evidence="1 2">CGMCC 1.12926</strain>
    </source>
</reference>
<keyword evidence="2" id="KW-1185">Reference proteome</keyword>